<evidence type="ECO:0000313" key="2">
    <source>
        <dbReference type="Proteomes" id="UP000593802"/>
    </source>
</evidence>
<name>A0A7I8D8K1_9BACL</name>
<proteinExistence type="predicted"/>
<sequence length="116" mass="13288">MSVEVDGLQQLFSGLDRLSDEMRDAIWKQIKQSAKELRKDAQSRAPARADQRLKKSIRVQYDEDALEAVIGPKVFYAHFLEFGTVQQPAQPYMTPAFENQKSKYLDALKRTVEGLL</sequence>
<dbReference type="Pfam" id="PF04883">
    <property type="entry name" value="HK97-gp10_like"/>
    <property type="match status" value="1"/>
</dbReference>
<protein>
    <recommendedName>
        <fullName evidence="3">HK97 gp10 family phage protein</fullName>
    </recommendedName>
</protein>
<organism evidence="1 2">
    <name type="scientific">Effusibacillus dendaii</name>
    <dbReference type="NCBI Taxonomy" id="2743772"/>
    <lineage>
        <taxon>Bacteria</taxon>
        <taxon>Bacillati</taxon>
        <taxon>Bacillota</taxon>
        <taxon>Bacilli</taxon>
        <taxon>Bacillales</taxon>
        <taxon>Alicyclobacillaceae</taxon>
        <taxon>Effusibacillus</taxon>
    </lineage>
</organism>
<dbReference type="Proteomes" id="UP000593802">
    <property type="component" value="Chromosome"/>
</dbReference>
<dbReference type="EMBL" id="AP023366">
    <property type="protein sequence ID" value="BCJ86454.1"/>
    <property type="molecule type" value="Genomic_DNA"/>
</dbReference>
<dbReference type="InterPro" id="IPR010064">
    <property type="entry name" value="HK97-gp10_tail"/>
</dbReference>
<evidence type="ECO:0008006" key="3">
    <source>
        <dbReference type="Google" id="ProtNLM"/>
    </source>
</evidence>
<dbReference type="AlphaFoldDB" id="A0A7I8D8K1"/>
<dbReference type="RefSeq" id="WP_200760459.1">
    <property type="nucleotide sequence ID" value="NZ_AP023366.1"/>
</dbReference>
<dbReference type="KEGG" id="eff:skT53_14390"/>
<reference evidence="1 2" key="1">
    <citation type="submission" date="2020-08" db="EMBL/GenBank/DDBJ databases">
        <title>Complete Genome Sequence of Effusibacillus dendaii Strain skT53, Isolated from Farmland soil.</title>
        <authorList>
            <person name="Konishi T."/>
            <person name="Kawasaki H."/>
        </authorList>
    </citation>
    <scope>NUCLEOTIDE SEQUENCE [LARGE SCALE GENOMIC DNA]</scope>
    <source>
        <strain evidence="2">skT53</strain>
    </source>
</reference>
<gene>
    <name evidence="1" type="ORF">skT53_14390</name>
</gene>
<accession>A0A7I8D8K1</accession>
<evidence type="ECO:0000313" key="1">
    <source>
        <dbReference type="EMBL" id="BCJ86454.1"/>
    </source>
</evidence>
<keyword evidence="2" id="KW-1185">Reference proteome</keyword>
<dbReference type="NCBIfam" id="TIGR01725">
    <property type="entry name" value="phge_HK97_gp10"/>
    <property type="match status" value="1"/>
</dbReference>